<dbReference type="InterPro" id="IPR010982">
    <property type="entry name" value="Lambda_DNA-bd_dom_sf"/>
</dbReference>
<accession>A0A431TWD9</accession>
<sequence length="249" mass="27614">MTTIETKKNIPLSPAADLKMGERLKHVRRARGLTQQQLADVTGIARATVAQLESERHQPSAEVLESIVRELGISRNWLWFGTGPMEEHASMGSNVKVIRDLEGATFLDIPLVSVKVRGSFLDLMDDGGGIEQFESLDIARIYDPTPEMLKYGTLGFEIDGDSMEPQLRTGMKVVGTWVALENVKYMTSGVYVVAFGNQLTIKRVKSNDILERGVLVLHADNPNAGSLPVAAKDIRYVWKVVRIFYADVI</sequence>
<dbReference type="SMART" id="SM00530">
    <property type="entry name" value="HTH_XRE"/>
    <property type="match status" value="1"/>
</dbReference>
<dbReference type="SUPFAM" id="SSF51306">
    <property type="entry name" value="LexA/Signal peptidase"/>
    <property type="match status" value="1"/>
</dbReference>
<dbReference type="PROSITE" id="PS50943">
    <property type="entry name" value="HTH_CROC1"/>
    <property type="match status" value="1"/>
</dbReference>
<dbReference type="InterPro" id="IPR015927">
    <property type="entry name" value="Peptidase_S24_S26A/B/C"/>
</dbReference>
<keyword evidence="6" id="KW-1185">Reference proteome</keyword>
<protein>
    <submittedName>
        <fullName evidence="5">LexA family transcriptional regulator</fullName>
    </submittedName>
</protein>
<evidence type="ECO:0000313" key="5">
    <source>
        <dbReference type="EMBL" id="RTQ45860.1"/>
    </source>
</evidence>
<keyword evidence="2" id="KW-0238">DNA-binding</keyword>
<comment type="caution">
    <text evidence="5">The sequence shown here is derived from an EMBL/GenBank/DDBJ whole genome shotgun (WGS) entry which is preliminary data.</text>
</comment>
<name>A0A431TWD9_9BACT</name>
<dbReference type="GO" id="GO:0003677">
    <property type="term" value="F:DNA binding"/>
    <property type="evidence" value="ECO:0007669"/>
    <property type="project" value="UniProtKB-KW"/>
</dbReference>
<organism evidence="5 6">
    <name type="scientific">Hymenobacter gummosus</name>
    <dbReference type="NCBI Taxonomy" id="1776032"/>
    <lineage>
        <taxon>Bacteria</taxon>
        <taxon>Pseudomonadati</taxon>
        <taxon>Bacteroidota</taxon>
        <taxon>Cytophagia</taxon>
        <taxon>Cytophagales</taxon>
        <taxon>Hymenobacteraceae</taxon>
        <taxon>Hymenobacter</taxon>
    </lineage>
</organism>
<evidence type="ECO:0000256" key="2">
    <source>
        <dbReference type="ARBA" id="ARBA00023125"/>
    </source>
</evidence>
<dbReference type="Gene3D" id="1.10.260.40">
    <property type="entry name" value="lambda repressor-like DNA-binding domains"/>
    <property type="match status" value="1"/>
</dbReference>
<evidence type="ECO:0000256" key="3">
    <source>
        <dbReference type="ARBA" id="ARBA00023163"/>
    </source>
</evidence>
<dbReference type="Gene3D" id="2.10.109.10">
    <property type="entry name" value="Umud Fragment, subunit A"/>
    <property type="match status" value="1"/>
</dbReference>
<dbReference type="InterPro" id="IPR039418">
    <property type="entry name" value="LexA-like"/>
</dbReference>
<dbReference type="PANTHER" id="PTHR40661">
    <property type="match status" value="1"/>
</dbReference>
<dbReference type="OrthoDB" id="839492at2"/>
<dbReference type="InterPro" id="IPR036286">
    <property type="entry name" value="LexA/Signal_pep-like_sf"/>
</dbReference>
<evidence type="ECO:0000259" key="4">
    <source>
        <dbReference type="PROSITE" id="PS50943"/>
    </source>
</evidence>
<proteinExistence type="predicted"/>
<dbReference type="CDD" id="cd00093">
    <property type="entry name" value="HTH_XRE"/>
    <property type="match status" value="1"/>
</dbReference>
<reference evidence="5 6" key="1">
    <citation type="submission" date="2018-12" db="EMBL/GenBank/DDBJ databases">
        <title>Hymenobacter gummosus sp. nov., isolated from a spring.</title>
        <authorList>
            <person name="Nie L."/>
        </authorList>
    </citation>
    <scope>NUCLEOTIDE SEQUENCE [LARGE SCALE GENOMIC DNA]</scope>
    <source>
        <strain evidence="5 6">KCTC 52166</strain>
    </source>
</reference>
<keyword evidence="1" id="KW-0805">Transcription regulation</keyword>
<dbReference type="Pfam" id="PF01381">
    <property type="entry name" value="HTH_3"/>
    <property type="match status" value="1"/>
</dbReference>
<feature type="domain" description="HTH cro/C1-type" evidence="4">
    <location>
        <begin position="24"/>
        <end position="78"/>
    </location>
</feature>
<keyword evidence="3" id="KW-0804">Transcription</keyword>
<dbReference type="Proteomes" id="UP000282184">
    <property type="component" value="Unassembled WGS sequence"/>
</dbReference>
<dbReference type="CDD" id="cd06529">
    <property type="entry name" value="S24_LexA-like"/>
    <property type="match status" value="1"/>
</dbReference>
<dbReference type="InterPro" id="IPR001387">
    <property type="entry name" value="Cro/C1-type_HTH"/>
</dbReference>
<dbReference type="SUPFAM" id="SSF47413">
    <property type="entry name" value="lambda repressor-like DNA-binding domains"/>
    <property type="match status" value="1"/>
</dbReference>
<dbReference type="EMBL" id="RXOF01000018">
    <property type="protein sequence ID" value="RTQ45860.1"/>
    <property type="molecule type" value="Genomic_DNA"/>
</dbReference>
<dbReference type="Pfam" id="PF00717">
    <property type="entry name" value="Peptidase_S24"/>
    <property type="match status" value="1"/>
</dbReference>
<dbReference type="AlphaFoldDB" id="A0A431TWD9"/>
<evidence type="ECO:0000313" key="6">
    <source>
        <dbReference type="Proteomes" id="UP000282184"/>
    </source>
</evidence>
<gene>
    <name evidence="5" type="ORF">EJV47_23815</name>
</gene>
<dbReference type="PANTHER" id="PTHR40661:SF3">
    <property type="entry name" value="FELS-1 PROPHAGE TRANSCRIPTIONAL REGULATOR"/>
    <property type="match status" value="1"/>
</dbReference>
<dbReference type="RefSeq" id="WP_126695716.1">
    <property type="nucleotide sequence ID" value="NZ_RXOF01000018.1"/>
</dbReference>
<evidence type="ECO:0000256" key="1">
    <source>
        <dbReference type="ARBA" id="ARBA00023015"/>
    </source>
</evidence>